<dbReference type="AlphaFoldDB" id="A0AAV1IMP4"/>
<evidence type="ECO:0000313" key="10">
    <source>
        <dbReference type="EMBL" id="CAK0787735.1"/>
    </source>
</evidence>
<keyword evidence="8" id="KW-0676">Redox-active center</keyword>
<dbReference type="Proteomes" id="UP001314263">
    <property type="component" value="Unassembled WGS sequence"/>
</dbReference>
<dbReference type="GO" id="GO:0015035">
    <property type="term" value="F:protein-disulfide reductase activity"/>
    <property type="evidence" value="ECO:0007669"/>
    <property type="project" value="InterPro"/>
</dbReference>
<name>A0AAV1IMP4_9CHLO</name>
<evidence type="ECO:0000256" key="8">
    <source>
        <dbReference type="ARBA" id="ARBA00023284"/>
    </source>
</evidence>
<keyword evidence="11" id="KW-1185">Reference proteome</keyword>
<evidence type="ECO:0000256" key="9">
    <source>
        <dbReference type="SAM" id="MobiDB-lite"/>
    </source>
</evidence>
<sequence length="101" mass="11143">MVDAESTQQSSSSSQETDQQIEEGIAEALACPCVDDLRSGPCGKPFEAAFSCYLRHTAKNKEASLDAGCMERFQELQQCMAKHPEAFAEFDPATTFRRSED</sequence>
<protein>
    <recommendedName>
        <fullName evidence="12">CHCH domain-containing protein</fullName>
    </recommendedName>
</protein>
<reference evidence="10 11" key="1">
    <citation type="submission" date="2023-10" db="EMBL/GenBank/DDBJ databases">
        <authorList>
            <person name="Maclean D."/>
            <person name="Macfadyen A."/>
        </authorList>
    </citation>
    <scope>NUCLEOTIDE SEQUENCE [LARGE SCALE GENOMIC DNA]</scope>
</reference>
<keyword evidence="3" id="KW-0653">Protein transport</keyword>
<gene>
    <name evidence="10" type="ORF">CVIRNUC_010957</name>
</gene>
<keyword evidence="4" id="KW-0560">Oxidoreductase</keyword>
<dbReference type="PANTHER" id="PTHR21622">
    <property type="entry name" value="COILED-COIL-HELIX-COILED-COIL-HELIX DOMAIN CONTAINING 4"/>
    <property type="match status" value="1"/>
</dbReference>
<evidence type="ECO:0008006" key="12">
    <source>
        <dbReference type="Google" id="ProtNLM"/>
    </source>
</evidence>
<evidence type="ECO:0000256" key="6">
    <source>
        <dbReference type="ARBA" id="ARBA00023128"/>
    </source>
</evidence>
<dbReference type="InterPro" id="IPR039289">
    <property type="entry name" value="CHCHD4"/>
</dbReference>
<proteinExistence type="predicted"/>
<feature type="region of interest" description="Disordered" evidence="9">
    <location>
        <begin position="1"/>
        <end position="21"/>
    </location>
</feature>
<dbReference type="GO" id="GO:0045041">
    <property type="term" value="P:protein import into mitochondrial intermembrane space"/>
    <property type="evidence" value="ECO:0007669"/>
    <property type="project" value="InterPro"/>
</dbReference>
<comment type="caution">
    <text evidence="10">The sequence shown here is derived from an EMBL/GenBank/DDBJ whole genome shotgun (WGS) entry which is preliminary data.</text>
</comment>
<evidence type="ECO:0000256" key="5">
    <source>
        <dbReference type="ARBA" id="ARBA00023010"/>
    </source>
</evidence>
<dbReference type="PANTHER" id="PTHR21622:SF0">
    <property type="entry name" value="COILED-COIL-HELIX-COILED-COIL-HELIX DOMAIN CONTAINING 4"/>
    <property type="match status" value="1"/>
</dbReference>
<evidence type="ECO:0000256" key="4">
    <source>
        <dbReference type="ARBA" id="ARBA00023002"/>
    </source>
</evidence>
<feature type="compositionally biased region" description="Low complexity" evidence="9">
    <location>
        <begin position="1"/>
        <end position="18"/>
    </location>
</feature>
<dbReference type="EMBL" id="CAUYUE010000018">
    <property type="protein sequence ID" value="CAK0787735.1"/>
    <property type="molecule type" value="Genomic_DNA"/>
</dbReference>
<accession>A0AAV1IMP4</accession>
<keyword evidence="5" id="KW-0811">Translocation</keyword>
<evidence type="ECO:0000256" key="1">
    <source>
        <dbReference type="ARBA" id="ARBA00004173"/>
    </source>
</evidence>
<comment type="subcellular location">
    <subcellularLocation>
        <location evidence="1">Mitochondrion</location>
    </subcellularLocation>
</comment>
<evidence type="ECO:0000256" key="3">
    <source>
        <dbReference type="ARBA" id="ARBA00022927"/>
    </source>
</evidence>
<dbReference type="GO" id="GO:0005758">
    <property type="term" value="C:mitochondrial intermembrane space"/>
    <property type="evidence" value="ECO:0007669"/>
    <property type="project" value="TreeGrafter"/>
</dbReference>
<organism evidence="10 11">
    <name type="scientific">Coccomyxa viridis</name>
    <dbReference type="NCBI Taxonomy" id="1274662"/>
    <lineage>
        <taxon>Eukaryota</taxon>
        <taxon>Viridiplantae</taxon>
        <taxon>Chlorophyta</taxon>
        <taxon>core chlorophytes</taxon>
        <taxon>Trebouxiophyceae</taxon>
        <taxon>Trebouxiophyceae incertae sedis</taxon>
        <taxon>Coccomyxaceae</taxon>
        <taxon>Coccomyxa</taxon>
    </lineage>
</organism>
<evidence type="ECO:0000256" key="2">
    <source>
        <dbReference type="ARBA" id="ARBA00022448"/>
    </source>
</evidence>
<keyword evidence="2" id="KW-0813">Transport</keyword>
<keyword evidence="6" id="KW-0496">Mitochondrion</keyword>
<evidence type="ECO:0000313" key="11">
    <source>
        <dbReference type="Proteomes" id="UP001314263"/>
    </source>
</evidence>
<dbReference type="Gene3D" id="1.10.287.2900">
    <property type="match status" value="1"/>
</dbReference>
<keyword evidence="7" id="KW-1015">Disulfide bond</keyword>
<evidence type="ECO:0000256" key="7">
    <source>
        <dbReference type="ARBA" id="ARBA00023157"/>
    </source>
</evidence>